<dbReference type="AlphaFoldDB" id="A0A8X6PL22"/>
<dbReference type="EMBL" id="BMAW01117708">
    <property type="protein sequence ID" value="GFT76476.1"/>
    <property type="molecule type" value="Genomic_DNA"/>
</dbReference>
<feature type="domain" description="NADP-dependent oxidoreductase" evidence="1">
    <location>
        <begin position="1"/>
        <end position="155"/>
    </location>
</feature>
<dbReference type="InterPro" id="IPR036812">
    <property type="entry name" value="NAD(P)_OxRdtase_dom_sf"/>
</dbReference>
<dbReference type="InterPro" id="IPR023210">
    <property type="entry name" value="NADP_OxRdtase_dom"/>
</dbReference>
<comment type="caution">
    <text evidence="2">The sequence shown here is derived from an EMBL/GenBank/DDBJ whole genome shotgun (WGS) entry which is preliminary data.</text>
</comment>
<sequence length="182" mass="20973">AMESLVDKGLTKSIGLSNCNSEQIQRIYNSATIKPTVLQVECHAYLPQYELQELCQKLNIAFTAYSPLGCPGFPEFALNSWGVRDLEEPKLLEDRTLKEIAKQYKKSPAQILLRYLTQRGIVVIPKSSNPDRIKENIHIFDFVLENDDMKRMKSMSCGLRYITMTYWIGCEDHPEYPFKAPY</sequence>
<dbReference type="OrthoDB" id="6422552at2759"/>
<gene>
    <name evidence="2" type="primary">akr1a1b</name>
    <name evidence="2" type="ORF">NPIL_342411</name>
</gene>
<dbReference type="PROSITE" id="PS00063">
    <property type="entry name" value="ALDOKETO_REDUCTASE_3"/>
    <property type="match status" value="1"/>
</dbReference>
<evidence type="ECO:0000313" key="2">
    <source>
        <dbReference type="EMBL" id="GFT76476.1"/>
    </source>
</evidence>
<dbReference type="SUPFAM" id="SSF51430">
    <property type="entry name" value="NAD(P)-linked oxidoreductase"/>
    <property type="match status" value="1"/>
</dbReference>
<dbReference type="InterPro" id="IPR020471">
    <property type="entry name" value="AKR"/>
</dbReference>
<protein>
    <submittedName>
        <fullName evidence="2">Aldo-keto reductase family 1 member A1-B</fullName>
    </submittedName>
</protein>
<evidence type="ECO:0000259" key="1">
    <source>
        <dbReference type="Pfam" id="PF00248"/>
    </source>
</evidence>
<organism evidence="2 3">
    <name type="scientific">Nephila pilipes</name>
    <name type="common">Giant wood spider</name>
    <name type="synonym">Nephila maculata</name>
    <dbReference type="NCBI Taxonomy" id="299642"/>
    <lineage>
        <taxon>Eukaryota</taxon>
        <taxon>Metazoa</taxon>
        <taxon>Ecdysozoa</taxon>
        <taxon>Arthropoda</taxon>
        <taxon>Chelicerata</taxon>
        <taxon>Arachnida</taxon>
        <taxon>Araneae</taxon>
        <taxon>Araneomorphae</taxon>
        <taxon>Entelegynae</taxon>
        <taxon>Araneoidea</taxon>
        <taxon>Nephilidae</taxon>
        <taxon>Nephila</taxon>
    </lineage>
</organism>
<dbReference type="PANTHER" id="PTHR43827:SF14">
    <property type="entry name" value="NADP-DEPENDENT OXIDOREDUCTASE DOMAIN-CONTAINING PROTEIN"/>
    <property type="match status" value="1"/>
</dbReference>
<proteinExistence type="predicted"/>
<dbReference type="GO" id="GO:0016491">
    <property type="term" value="F:oxidoreductase activity"/>
    <property type="evidence" value="ECO:0007669"/>
    <property type="project" value="InterPro"/>
</dbReference>
<dbReference type="Gene3D" id="3.20.20.100">
    <property type="entry name" value="NADP-dependent oxidoreductase domain"/>
    <property type="match status" value="1"/>
</dbReference>
<dbReference type="PRINTS" id="PR00069">
    <property type="entry name" value="ALDKETRDTASE"/>
</dbReference>
<dbReference type="PANTHER" id="PTHR43827">
    <property type="entry name" value="2,5-DIKETO-D-GLUCONIC ACID REDUCTASE"/>
    <property type="match status" value="1"/>
</dbReference>
<evidence type="ECO:0000313" key="3">
    <source>
        <dbReference type="Proteomes" id="UP000887013"/>
    </source>
</evidence>
<dbReference type="Pfam" id="PF00248">
    <property type="entry name" value="Aldo_ket_red"/>
    <property type="match status" value="1"/>
</dbReference>
<accession>A0A8X6PL22</accession>
<dbReference type="Proteomes" id="UP000887013">
    <property type="component" value="Unassembled WGS sequence"/>
</dbReference>
<dbReference type="InterPro" id="IPR018170">
    <property type="entry name" value="Aldo/ket_reductase_CS"/>
</dbReference>
<name>A0A8X6PL22_NEPPI</name>
<feature type="non-terminal residue" evidence="2">
    <location>
        <position position="1"/>
    </location>
</feature>
<reference evidence="2" key="1">
    <citation type="submission" date="2020-08" db="EMBL/GenBank/DDBJ databases">
        <title>Multicomponent nature underlies the extraordinary mechanical properties of spider dragline silk.</title>
        <authorList>
            <person name="Kono N."/>
            <person name="Nakamura H."/>
            <person name="Mori M."/>
            <person name="Yoshida Y."/>
            <person name="Ohtoshi R."/>
            <person name="Malay A.D."/>
            <person name="Moran D.A.P."/>
            <person name="Tomita M."/>
            <person name="Numata K."/>
            <person name="Arakawa K."/>
        </authorList>
    </citation>
    <scope>NUCLEOTIDE SEQUENCE</scope>
</reference>
<keyword evidence="3" id="KW-1185">Reference proteome</keyword>